<evidence type="ECO:0000313" key="1">
    <source>
        <dbReference type="EMBL" id="SFS06682.1"/>
    </source>
</evidence>
<keyword evidence="2" id="KW-1185">Reference proteome</keyword>
<proteinExistence type="predicted"/>
<name>A0A1I6LTT1_9RHOB</name>
<dbReference type="EMBL" id="FOZM01000001">
    <property type="protein sequence ID" value="SFS06682.1"/>
    <property type="molecule type" value="Genomic_DNA"/>
</dbReference>
<dbReference type="OrthoDB" id="7652417at2"/>
<dbReference type="PROSITE" id="PS51257">
    <property type="entry name" value="PROKAR_LIPOPROTEIN"/>
    <property type="match status" value="1"/>
</dbReference>
<dbReference type="STRING" id="1123755.SAMN05444714_0875"/>
<gene>
    <name evidence="1" type="ORF">SAMN05444714_0875</name>
</gene>
<dbReference type="RefSeq" id="WP_090204402.1">
    <property type="nucleotide sequence ID" value="NZ_FOZM01000001.1"/>
</dbReference>
<organism evidence="1 2">
    <name type="scientific">Yoonia litorea</name>
    <dbReference type="NCBI Taxonomy" id="1123755"/>
    <lineage>
        <taxon>Bacteria</taxon>
        <taxon>Pseudomonadati</taxon>
        <taxon>Pseudomonadota</taxon>
        <taxon>Alphaproteobacteria</taxon>
        <taxon>Rhodobacterales</taxon>
        <taxon>Paracoccaceae</taxon>
        <taxon>Yoonia</taxon>
    </lineage>
</organism>
<protein>
    <submittedName>
        <fullName evidence="1">Uncharacterized protein</fullName>
    </submittedName>
</protein>
<sequence>MRYALIPLSFVALSACSLEIPDFRNGMEAAPAAVEVPEVPVAPQSAKERFVSAAVANGCVVDETNSATILAGATLTVEDLARIMTELKNEGRGEIAADGQSFRVISDGCTA</sequence>
<evidence type="ECO:0000313" key="2">
    <source>
        <dbReference type="Proteomes" id="UP000198926"/>
    </source>
</evidence>
<accession>A0A1I6LTT1</accession>
<dbReference type="Proteomes" id="UP000198926">
    <property type="component" value="Unassembled WGS sequence"/>
</dbReference>
<reference evidence="1 2" key="1">
    <citation type="submission" date="2016-10" db="EMBL/GenBank/DDBJ databases">
        <authorList>
            <person name="de Groot N.N."/>
        </authorList>
    </citation>
    <scope>NUCLEOTIDE SEQUENCE [LARGE SCALE GENOMIC DNA]</scope>
    <source>
        <strain evidence="1 2">DSM 29433</strain>
    </source>
</reference>
<dbReference type="AlphaFoldDB" id="A0A1I6LTT1"/>